<dbReference type="Proteomes" id="UP001163328">
    <property type="component" value="Chromosome"/>
</dbReference>
<sequence length="253" mass="29566">MSKVIIFQDDEKSLNYKYQLPKNSNFSSLPIKVLSYEYDKDDFLKKNKVIVDNTNFDINTIFLLHPTINDLYIEESKFEEYIYKEKIHRYIEMADKLGAKKIQITSSLLETKKLEKDINGGVKYKGCSIEGSYKKEVEEKFKNEYLNLKTFTRTDKFNLEDAHSEATKWIENDNLYFDQELVHFVKSCDPKKNNILETQVLKTKITKEANQTLEIAANLDINFGGVSLFSLKGGFSEKIQTLNEFSLEIHLEF</sequence>
<protein>
    <submittedName>
        <fullName evidence="1">Uncharacterized protein</fullName>
    </submittedName>
</protein>
<name>A0ABY6LYF7_9FLAO</name>
<dbReference type="RefSeq" id="WP_264433353.1">
    <property type="nucleotide sequence ID" value="NZ_CP081495.1"/>
</dbReference>
<evidence type="ECO:0000313" key="2">
    <source>
        <dbReference type="Proteomes" id="UP001163328"/>
    </source>
</evidence>
<proteinExistence type="predicted"/>
<evidence type="ECO:0000313" key="1">
    <source>
        <dbReference type="EMBL" id="UYW01022.1"/>
    </source>
</evidence>
<accession>A0ABY6LYF7</accession>
<reference evidence="1" key="1">
    <citation type="submission" date="2021-08" db="EMBL/GenBank/DDBJ databases">
        <title>Flavobacterium sp. strain CC-SYL302.</title>
        <authorList>
            <person name="Lin S.-Y."/>
            <person name="Lee T.-H."/>
            <person name="Young C.-C."/>
        </authorList>
    </citation>
    <scope>NUCLEOTIDE SEQUENCE</scope>
    <source>
        <strain evidence="1">CC-SYL302</strain>
    </source>
</reference>
<dbReference type="EMBL" id="CP081495">
    <property type="protein sequence ID" value="UYW01022.1"/>
    <property type="molecule type" value="Genomic_DNA"/>
</dbReference>
<keyword evidence="2" id="KW-1185">Reference proteome</keyword>
<organism evidence="1 2">
    <name type="scientific">Flavobacterium agricola</name>
    <dbReference type="NCBI Taxonomy" id="2870839"/>
    <lineage>
        <taxon>Bacteria</taxon>
        <taxon>Pseudomonadati</taxon>
        <taxon>Bacteroidota</taxon>
        <taxon>Flavobacteriia</taxon>
        <taxon>Flavobacteriales</taxon>
        <taxon>Flavobacteriaceae</taxon>
        <taxon>Flavobacterium</taxon>
    </lineage>
</organism>
<gene>
    <name evidence="1" type="ORF">K5I29_11060</name>
</gene>